<dbReference type="PANTHER" id="PTHR44591:SF3">
    <property type="entry name" value="RESPONSE REGULATORY DOMAIN-CONTAINING PROTEIN"/>
    <property type="match status" value="1"/>
</dbReference>
<feature type="domain" description="Response regulatory" evidence="2">
    <location>
        <begin position="33"/>
        <end position="147"/>
    </location>
</feature>
<keyword evidence="4" id="KW-1185">Reference proteome</keyword>
<sequence length="161" mass="17540">MTRWRRWCAIVFEPNVREDPPLRESAPPPRRLSRILVVEDEAALRGLLEVSIRDIGAREVLACGSCAEALDKAPVFAPDLVVVDLQLVDGDGMTLIAALRATPELARTGAVVLTARPDLATNRAAQTPGVIGVLPKPFDPMSLTETLDALWRDAREDHNDG</sequence>
<dbReference type="OrthoDB" id="9801602at2"/>
<dbReference type="InterPro" id="IPR050595">
    <property type="entry name" value="Bact_response_regulator"/>
</dbReference>
<reference evidence="3 4" key="1">
    <citation type="submission" date="2019-10" db="EMBL/GenBank/DDBJ databases">
        <title>Draft whole-genome sequence of the purple nonsulfur photosynthetic bacterium Roseospira navarrensis DSM 15114.</title>
        <authorList>
            <person name="Kyndt J.A."/>
            <person name="Meyer T.E."/>
        </authorList>
    </citation>
    <scope>NUCLEOTIDE SEQUENCE [LARGE SCALE GENOMIC DNA]</scope>
    <source>
        <strain evidence="3 4">DSM 15114</strain>
    </source>
</reference>
<dbReference type="SUPFAM" id="SSF52172">
    <property type="entry name" value="CheY-like"/>
    <property type="match status" value="1"/>
</dbReference>
<dbReference type="InterPro" id="IPR011006">
    <property type="entry name" value="CheY-like_superfamily"/>
</dbReference>
<dbReference type="InterPro" id="IPR001789">
    <property type="entry name" value="Sig_transdc_resp-reg_receiver"/>
</dbReference>
<evidence type="ECO:0000259" key="2">
    <source>
        <dbReference type="SMART" id="SM00448"/>
    </source>
</evidence>
<dbReference type="GO" id="GO:0000160">
    <property type="term" value="P:phosphorelay signal transduction system"/>
    <property type="evidence" value="ECO:0007669"/>
    <property type="project" value="InterPro"/>
</dbReference>
<evidence type="ECO:0000313" key="4">
    <source>
        <dbReference type="Proteomes" id="UP000434582"/>
    </source>
</evidence>
<evidence type="ECO:0000313" key="3">
    <source>
        <dbReference type="EMBL" id="MQX35970.1"/>
    </source>
</evidence>
<evidence type="ECO:0000256" key="1">
    <source>
        <dbReference type="ARBA" id="ARBA00022553"/>
    </source>
</evidence>
<dbReference type="Proteomes" id="UP000434582">
    <property type="component" value="Unassembled WGS sequence"/>
</dbReference>
<keyword evidence="1" id="KW-0597">Phosphoprotein</keyword>
<dbReference type="Gene3D" id="3.40.50.2300">
    <property type="match status" value="1"/>
</dbReference>
<accession>A0A7X1ZEW6</accession>
<name>A0A7X1ZEW6_9PROT</name>
<proteinExistence type="predicted"/>
<dbReference type="EMBL" id="WIVE01000011">
    <property type="protein sequence ID" value="MQX35970.1"/>
    <property type="molecule type" value="Genomic_DNA"/>
</dbReference>
<comment type="caution">
    <text evidence="3">The sequence shown here is derived from an EMBL/GenBank/DDBJ whole genome shotgun (WGS) entry which is preliminary data.</text>
</comment>
<protein>
    <submittedName>
        <fullName evidence="3">Response regulator</fullName>
    </submittedName>
</protein>
<organism evidence="3 4">
    <name type="scientific">Roseospira navarrensis</name>
    <dbReference type="NCBI Taxonomy" id="140058"/>
    <lineage>
        <taxon>Bacteria</taxon>
        <taxon>Pseudomonadati</taxon>
        <taxon>Pseudomonadota</taxon>
        <taxon>Alphaproteobacteria</taxon>
        <taxon>Rhodospirillales</taxon>
        <taxon>Rhodospirillaceae</taxon>
        <taxon>Roseospira</taxon>
    </lineage>
</organism>
<dbReference type="SMART" id="SM00448">
    <property type="entry name" value="REC"/>
    <property type="match status" value="1"/>
</dbReference>
<dbReference type="PANTHER" id="PTHR44591">
    <property type="entry name" value="STRESS RESPONSE REGULATOR PROTEIN 1"/>
    <property type="match status" value="1"/>
</dbReference>
<dbReference type="Pfam" id="PF00072">
    <property type="entry name" value="Response_reg"/>
    <property type="match status" value="1"/>
</dbReference>
<gene>
    <name evidence="3" type="ORF">GHC57_05495</name>
</gene>
<dbReference type="AlphaFoldDB" id="A0A7X1ZEW6"/>